<dbReference type="CDD" id="cd03241">
    <property type="entry name" value="ABC_RecN"/>
    <property type="match status" value="1"/>
</dbReference>
<dbReference type="SUPFAM" id="SSF52540">
    <property type="entry name" value="P-loop containing nucleoside triphosphate hydrolases"/>
    <property type="match status" value="1"/>
</dbReference>
<keyword evidence="10" id="KW-0175">Coiled coil</keyword>
<keyword evidence="6" id="KW-0067">ATP-binding</keyword>
<dbReference type="Pfam" id="PF02463">
    <property type="entry name" value="SMC_N"/>
    <property type="match status" value="1"/>
</dbReference>
<dbReference type="InterPro" id="IPR004604">
    <property type="entry name" value="DNA_recomb/repair_RecN"/>
</dbReference>
<dbReference type="InterPro" id="IPR003395">
    <property type="entry name" value="RecF/RecN/SMC_N"/>
</dbReference>
<dbReference type="InterPro" id="IPR003593">
    <property type="entry name" value="AAA+_ATPase"/>
</dbReference>
<keyword evidence="7 9" id="KW-0234">DNA repair</keyword>
<dbReference type="EMBL" id="NOZQ01000212">
    <property type="protein sequence ID" value="OYD13862.1"/>
    <property type="molecule type" value="Genomic_DNA"/>
</dbReference>
<sequence>MSFFLDISPFLYYNWCHMLRGLRVNNYAIIKELSLTFSPGLTVITGETGTGKSIIIDALGFSLGEKRRRGIRKDTRIGSTFENCGASLSRLGIKENTVIIRADVKDRTRYYLSNSLTPLKVINEMRKRLIDMVGSHSHQSFFSANVQLELLDDFAGLKDEVDSFGKLYRLLCELSDKLERLKKEIEETKRTREFIRWELESIERLNPQPGEDIELEESLRVLENAERLLQITGECHAILTEEGGIENGVTRVSKLMNELIRIDAQVNTLGKRMENIYYEVKDIAFLLSSYMERINLNPEEIEKIRNRVMELKDLKRRFGGNLEDVIRKRDELQGRLKGLLVNEEERYKIEKELEEVKRKVDGRSENLSKRRISAVQKFKKLVMSEFMDLGLQKARFDIEIEQTGMRDTGRDTVDFIFSANPDQEMAPLSGVASRGELSRCMLALKKVLAEVDRIPTLIFDEIDIGVSGRTADAVGDKLKELSRRHQVICITHLPQIAAKADVHIRVDKVLREGKTEVTVEELGGKDREEELARLIAGKKVTESARRHARALLGDEKM</sequence>
<organism evidence="12 13">
    <name type="scientific">candidate division WOR-3 bacterium JGI_Cruoil_03_44_89</name>
    <dbReference type="NCBI Taxonomy" id="1973748"/>
    <lineage>
        <taxon>Bacteria</taxon>
        <taxon>Bacteria division WOR-3</taxon>
    </lineage>
</organism>
<gene>
    <name evidence="12" type="primary">recN</name>
    <name evidence="12" type="ORF">CH333_09625</name>
</gene>
<comment type="caution">
    <text evidence="12">The sequence shown here is derived from an EMBL/GenBank/DDBJ whole genome shotgun (WGS) entry which is preliminary data.</text>
</comment>
<evidence type="ECO:0000256" key="7">
    <source>
        <dbReference type="ARBA" id="ARBA00023204"/>
    </source>
</evidence>
<evidence type="ECO:0000256" key="2">
    <source>
        <dbReference type="ARBA" id="ARBA00009441"/>
    </source>
</evidence>
<dbReference type="GO" id="GO:0006310">
    <property type="term" value="P:DNA recombination"/>
    <property type="evidence" value="ECO:0007669"/>
    <property type="project" value="InterPro"/>
</dbReference>
<dbReference type="AlphaFoldDB" id="A0A235BNV1"/>
<comment type="function">
    <text evidence="1 9">May be involved in recombinational repair of damaged DNA.</text>
</comment>
<dbReference type="GO" id="GO:0043590">
    <property type="term" value="C:bacterial nucleoid"/>
    <property type="evidence" value="ECO:0007669"/>
    <property type="project" value="TreeGrafter"/>
</dbReference>
<protein>
    <recommendedName>
        <fullName evidence="3 9">DNA repair protein RecN</fullName>
    </recommendedName>
    <alternativeName>
        <fullName evidence="8 9">Recombination protein N</fullName>
    </alternativeName>
</protein>
<comment type="similarity">
    <text evidence="2 9">Belongs to the RecN family.</text>
</comment>
<evidence type="ECO:0000256" key="1">
    <source>
        <dbReference type="ARBA" id="ARBA00003618"/>
    </source>
</evidence>
<evidence type="ECO:0000256" key="6">
    <source>
        <dbReference type="ARBA" id="ARBA00022840"/>
    </source>
</evidence>
<name>A0A235BNV1_UNCW3</name>
<reference evidence="12 13" key="1">
    <citation type="submission" date="2017-07" db="EMBL/GenBank/DDBJ databases">
        <title>Recovery of genomes from metagenomes via a dereplication, aggregation, and scoring strategy.</title>
        <authorList>
            <person name="Sieber C.M."/>
            <person name="Probst A.J."/>
            <person name="Sharrar A."/>
            <person name="Thomas B.C."/>
            <person name="Hess M."/>
            <person name="Tringe S.G."/>
            <person name="Banfield J.F."/>
        </authorList>
    </citation>
    <scope>NUCLEOTIDE SEQUENCE [LARGE SCALE GENOMIC DNA]</scope>
    <source>
        <strain evidence="12">JGI_Cruoil_03_44_89</strain>
    </source>
</reference>
<evidence type="ECO:0000256" key="9">
    <source>
        <dbReference type="PIRNR" id="PIRNR003128"/>
    </source>
</evidence>
<feature type="coiled-coil region" evidence="10">
    <location>
        <begin position="171"/>
        <end position="198"/>
    </location>
</feature>
<evidence type="ECO:0000256" key="3">
    <source>
        <dbReference type="ARBA" id="ARBA00021315"/>
    </source>
</evidence>
<evidence type="ECO:0000256" key="5">
    <source>
        <dbReference type="ARBA" id="ARBA00022763"/>
    </source>
</evidence>
<feature type="domain" description="AAA+ ATPase" evidence="11">
    <location>
        <begin position="38"/>
        <end position="516"/>
    </location>
</feature>
<evidence type="ECO:0000256" key="10">
    <source>
        <dbReference type="SAM" id="Coils"/>
    </source>
</evidence>
<dbReference type="NCBIfam" id="TIGR00634">
    <property type="entry name" value="recN"/>
    <property type="match status" value="1"/>
</dbReference>
<evidence type="ECO:0000259" key="11">
    <source>
        <dbReference type="SMART" id="SM00382"/>
    </source>
</evidence>
<evidence type="ECO:0000313" key="12">
    <source>
        <dbReference type="EMBL" id="OYD13862.1"/>
    </source>
</evidence>
<keyword evidence="4" id="KW-0547">Nucleotide-binding</keyword>
<dbReference type="Proteomes" id="UP000215215">
    <property type="component" value="Unassembled WGS sequence"/>
</dbReference>
<dbReference type="PANTHER" id="PTHR11059">
    <property type="entry name" value="DNA REPAIR PROTEIN RECN"/>
    <property type="match status" value="1"/>
</dbReference>
<dbReference type="PIRSF" id="PIRSF003128">
    <property type="entry name" value="RecN"/>
    <property type="match status" value="1"/>
</dbReference>
<dbReference type="GO" id="GO:0006281">
    <property type="term" value="P:DNA repair"/>
    <property type="evidence" value="ECO:0007669"/>
    <property type="project" value="UniProtKB-KW"/>
</dbReference>
<evidence type="ECO:0000256" key="8">
    <source>
        <dbReference type="ARBA" id="ARBA00033408"/>
    </source>
</evidence>
<accession>A0A235BNV1</accession>
<proteinExistence type="inferred from homology"/>
<dbReference type="GO" id="GO:0009432">
    <property type="term" value="P:SOS response"/>
    <property type="evidence" value="ECO:0007669"/>
    <property type="project" value="TreeGrafter"/>
</dbReference>
<dbReference type="GO" id="GO:0005524">
    <property type="term" value="F:ATP binding"/>
    <property type="evidence" value="ECO:0007669"/>
    <property type="project" value="UniProtKB-KW"/>
</dbReference>
<dbReference type="Gene3D" id="3.40.50.300">
    <property type="entry name" value="P-loop containing nucleotide triphosphate hydrolases"/>
    <property type="match status" value="2"/>
</dbReference>
<dbReference type="SMART" id="SM00382">
    <property type="entry name" value="AAA"/>
    <property type="match status" value="1"/>
</dbReference>
<keyword evidence="5 9" id="KW-0227">DNA damage</keyword>
<dbReference type="PANTHER" id="PTHR11059:SF0">
    <property type="entry name" value="DNA REPAIR PROTEIN RECN"/>
    <property type="match status" value="1"/>
</dbReference>
<evidence type="ECO:0000313" key="13">
    <source>
        <dbReference type="Proteomes" id="UP000215215"/>
    </source>
</evidence>
<evidence type="ECO:0000256" key="4">
    <source>
        <dbReference type="ARBA" id="ARBA00022741"/>
    </source>
</evidence>
<dbReference type="InterPro" id="IPR027417">
    <property type="entry name" value="P-loop_NTPase"/>
</dbReference>